<keyword evidence="2" id="KW-0255">Endonuclease</keyword>
<protein>
    <submittedName>
        <fullName evidence="2">HNH endonuclease</fullName>
    </submittedName>
</protein>
<keyword evidence="2" id="KW-0540">Nuclease</keyword>
<evidence type="ECO:0000313" key="2">
    <source>
        <dbReference type="EMBL" id="RWX52460.1"/>
    </source>
</evidence>
<dbReference type="SMART" id="SM00507">
    <property type="entry name" value="HNHc"/>
    <property type="match status" value="1"/>
</dbReference>
<dbReference type="GO" id="GO:0004519">
    <property type="term" value="F:endonuclease activity"/>
    <property type="evidence" value="ECO:0007669"/>
    <property type="project" value="UniProtKB-KW"/>
</dbReference>
<accession>A0A444JH83</accession>
<dbReference type="Pfam" id="PF13391">
    <property type="entry name" value="HNH_2"/>
    <property type="match status" value="1"/>
</dbReference>
<organism evidence="2 3">
    <name type="scientific">Candidatus Electrothrix marina</name>
    <dbReference type="NCBI Taxonomy" id="1859130"/>
    <lineage>
        <taxon>Bacteria</taxon>
        <taxon>Pseudomonadati</taxon>
        <taxon>Thermodesulfobacteriota</taxon>
        <taxon>Desulfobulbia</taxon>
        <taxon>Desulfobulbales</taxon>
        <taxon>Desulfobulbaceae</taxon>
        <taxon>Candidatus Electrothrix</taxon>
    </lineage>
</organism>
<comment type="caution">
    <text evidence="2">The sequence shown here is derived from an EMBL/GenBank/DDBJ whole genome shotgun (WGS) entry which is preliminary data.</text>
</comment>
<reference evidence="2 3" key="1">
    <citation type="submission" date="2017-01" db="EMBL/GenBank/DDBJ databases">
        <title>The cable genome- insights into the physiology and evolution of filamentous bacteria capable of sulfide oxidation via long distance electron transfer.</title>
        <authorList>
            <person name="Schreiber L."/>
            <person name="Bjerg J.T."/>
            <person name="Boggild A."/>
            <person name="Van De Vossenberg J."/>
            <person name="Meysman F."/>
            <person name="Nielsen L.P."/>
            <person name="Schramm A."/>
            <person name="Kjeldsen K.U."/>
        </authorList>
    </citation>
    <scope>NUCLEOTIDE SEQUENCE [LARGE SCALE GENOMIC DNA]</scope>
    <source>
        <strain evidence="2">A5</strain>
    </source>
</reference>
<sequence>MKHTDLYAALVGNELDFIQDGEINLKSIYQVVSSQYPELCDDSCLCKEICTQGANEPEWKHRVRTVLYQLKKKGKIRNLPERGRGIWFFGEVVNDTPLSLDLPEGTVTTDRKETTTYRVLRDTNLARKIKQIHDNRCQICNEAIIIKSGYAYSEAHHIKPLGGEHKGPDVSENIIVLCPNHHVMCDYGSIMLESSNLINIEGHKISDEFVSYHNEVMCK</sequence>
<name>A0A444JH83_9BACT</name>
<dbReference type="CDD" id="cd00085">
    <property type="entry name" value="HNHc"/>
    <property type="match status" value="1"/>
</dbReference>
<evidence type="ECO:0000259" key="1">
    <source>
        <dbReference type="SMART" id="SM00507"/>
    </source>
</evidence>
<dbReference type="EMBL" id="MTKS01000011">
    <property type="protein sequence ID" value="RWX52460.1"/>
    <property type="molecule type" value="Genomic_DNA"/>
</dbReference>
<dbReference type="Proteomes" id="UP000288892">
    <property type="component" value="Unassembled WGS sequence"/>
</dbReference>
<dbReference type="AlphaFoldDB" id="A0A444JH83"/>
<gene>
    <name evidence="2" type="ORF">VU01_101114</name>
</gene>
<dbReference type="Gene3D" id="1.10.30.50">
    <property type="match status" value="1"/>
</dbReference>
<keyword evidence="2" id="KW-0378">Hydrolase</keyword>
<dbReference type="InterPro" id="IPR003615">
    <property type="entry name" value="HNH_nuc"/>
</dbReference>
<keyword evidence="3" id="KW-1185">Reference proteome</keyword>
<feature type="domain" description="HNH nuclease" evidence="1">
    <location>
        <begin position="124"/>
        <end position="183"/>
    </location>
</feature>
<evidence type="ECO:0000313" key="3">
    <source>
        <dbReference type="Proteomes" id="UP000288892"/>
    </source>
</evidence>
<proteinExistence type="predicted"/>